<dbReference type="GO" id="GO:0045087">
    <property type="term" value="P:innate immune response"/>
    <property type="evidence" value="ECO:0007669"/>
    <property type="project" value="UniProtKB-ARBA"/>
</dbReference>
<dbReference type="InterPro" id="IPR017441">
    <property type="entry name" value="Protein_kinase_ATP_BS"/>
</dbReference>
<comment type="similarity">
    <text evidence="1">Belongs to the protein kinase superfamily. TKL Ser/Thr protein kinase family. Pelle subfamily.</text>
</comment>
<evidence type="ECO:0000256" key="1">
    <source>
        <dbReference type="ARBA" id="ARBA00008718"/>
    </source>
</evidence>
<feature type="binding site" evidence="10">
    <location>
        <position position="240"/>
    </location>
    <ligand>
        <name>ATP</name>
        <dbReference type="ChEBI" id="CHEBI:30616"/>
    </ligand>
</feature>
<dbReference type="InterPro" id="IPR000488">
    <property type="entry name" value="Death_dom"/>
</dbReference>
<dbReference type="FunFam" id="1.10.510.10:FF:000754">
    <property type="entry name" value="Interleukin-1 receptor-associated kinase"/>
    <property type="match status" value="1"/>
</dbReference>
<dbReference type="Gene3D" id="1.10.510.10">
    <property type="entry name" value="Transferase(Phosphotransferase) domain 1"/>
    <property type="match status" value="1"/>
</dbReference>
<dbReference type="EC" id="2.7.11.1" evidence="2"/>
<keyword evidence="6" id="KW-0418">Kinase</keyword>
<keyword evidence="3" id="KW-0723">Serine/threonine-protein kinase</keyword>
<feature type="region of interest" description="Disordered" evidence="11">
    <location>
        <begin position="593"/>
        <end position="649"/>
    </location>
</feature>
<feature type="compositionally biased region" description="Polar residues" evidence="11">
    <location>
        <begin position="548"/>
        <end position="561"/>
    </location>
</feature>
<evidence type="ECO:0000313" key="13">
    <source>
        <dbReference type="EMBL" id="CAH0391628.1"/>
    </source>
</evidence>
<feature type="compositionally biased region" description="Low complexity" evidence="11">
    <location>
        <begin position="534"/>
        <end position="547"/>
    </location>
</feature>
<dbReference type="PROSITE" id="PS50011">
    <property type="entry name" value="PROTEIN_KINASE_DOM"/>
    <property type="match status" value="1"/>
</dbReference>
<keyword evidence="4" id="KW-0808">Transferase</keyword>
<gene>
    <name evidence="13" type="ORF">BEMITA_LOCUS10227</name>
</gene>
<evidence type="ECO:0000256" key="2">
    <source>
        <dbReference type="ARBA" id="ARBA00012513"/>
    </source>
</evidence>
<feature type="region of interest" description="Disordered" evidence="11">
    <location>
        <begin position="533"/>
        <end position="564"/>
    </location>
</feature>
<dbReference type="InterPro" id="IPR008271">
    <property type="entry name" value="Ser/Thr_kinase_AS"/>
</dbReference>
<organism evidence="13 14">
    <name type="scientific">Bemisia tabaci</name>
    <name type="common">Sweetpotato whitefly</name>
    <name type="synonym">Aleurodes tabaci</name>
    <dbReference type="NCBI Taxonomy" id="7038"/>
    <lineage>
        <taxon>Eukaryota</taxon>
        <taxon>Metazoa</taxon>
        <taxon>Ecdysozoa</taxon>
        <taxon>Arthropoda</taxon>
        <taxon>Hexapoda</taxon>
        <taxon>Insecta</taxon>
        <taxon>Pterygota</taxon>
        <taxon>Neoptera</taxon>
        <taxon>Paraneoptera</taxon>
        <taxon>Hemiptera</taxon>
        <taxon>Sternorrhyncha</taxon>
        <taxon>Aleyrodoidea</taxon>
        <taxon>Aleyrodidae</taxon>
        <taxon>Aleyrodinae</taxon>
        <taxon>Bemisia</taxon>
    </lineage>
</organism>
<dbReference type="GO" id="GO:0005524">
    <property type="term" value="F:ATP binding"/>
    <property type="evidence" value="ECO:0007669"/>
    <property type="project" value="UniProtKB-UniRule"/>
</dbReference>
<evidence type="ECO:0000256" key="8">
    <source>
        <dbReference type="ARBA" id="ARBA00047899"/>
    </source>
</evidence>
<dbReference type="SMART" id="SM00220">
    <property type="entry name" value="S_TKc"/>
    <property type="match status" value="1"/>
</dbReference>
<feature type="region of interest" description="Disordered" evidence="11">
    <location>
        <begin position="754"/>
        <end position="785"/>
    </location>
</feature>
<dbReference type="Pfam" id="PF00069">
    <property type="entry name" value="Pkinase"/>
    <property type="match status" value="1"/>
</dbReference>
<dbReference type="Proteomes" id="UP001152759">
    <property type="component" value="Chromosome 6"/>
</dbReference>
<dbReference type="PANTHER" id="PTHR27001:SF939">
    <property type="entry name" value="INTERLEUKIN 1 RECEPTOR ASSOCIATED KINASE 1"/>
    <property type="match status" value="1"/>
</dbReference>
<dbReference type="CDD" id="cd14066">
    <property type="entry name" value="STKc_IRAK"/>
    <property type="match status" value="1"/>
</dbReference>
<feature type="compositionally biased region" description="Basic and acidic residues" evidence="11">
    <location>
        <begin position="771"/>
        <end position="785"/>
    </location>
</feature>
<keyword evidence="7 10" id="KW-0067">ATP-binding</keyword>
<feature type="compositionally biased region" description="Low complexity" evidence="11">
    <location>
        <begin position="633"/>
        <end position="649"/>
    </location>
</feature>
<name>A0A9P0AFE0_BEMTA</name>
<dbReference type="InterPro" id="IPR037924">
    <property type="entry name" value="Pelle_death"/>
</dbReference>
<feature type="region of interest" description="Disordered" evidence="11">
    <location>
        <begin position="678"/>
        <end position="705"/>
    </location>
</feature>
<keyword evidence="14" id="KW-1185">Reference proteome</keyword>
<evidence type="ECO:0000256" key="10">
    <source>
        <dbReference type="PROSITE-ProRule" id="PRU10141"/>
    </source>
</evidence>
<feature type="compositionally biased region" description="Polar residues" evidence="11">
    <location>
        <begin position="593"/>
        <end position="607"/>
    </location>
</feature>
<sequence length="806" mass="89638">MMSSENLKYIYHLPYHVRKKLCTVLDVNDKWEELGGMHMELDNACLYHIGQAVKRKSSPTNELLQLWETYNHTIEELFILLSRMQHYQAMSILKPYVDPKYHKLIFEGEENLSRLLLADKCENIAPHLQQGYTETNEKKNLDLDGNLNIQKETGVKDKLCLPKTENKISNNNDQAANIEVPKKTTDLSAASFAAEACTPCVPYKELEIATNNWNSSNILGRGGFGTVFVGTWKSTKVAIKRLEPHKSLGKGANLELQKQLSYRELKYLNDCRHDNILALFAFSTDGDRFCLVYQYMLNGSLEDRLLCRQNTKPLTWSQRYNIARGTALGLQFLHDRKPPLIHGDIKSANILLDKSFEPKIGDFGLTQEGPLQHYTSVKVSKVHGTKAYLPEEFFRGKKFSVKVDVYSFGVVLFEIATGLRAYDDKRPQKLLRDFVHEYDKSKLHELLDHKAETDELKASTGFLQLGLICTHYSAKQRLEMFTVLTQIDAIIATQKITSRAQQNLHLMQMNTFTPSNPYEMQLMHDFLRQQHRLSIPSPSPSTRSSSPGTVNAPQRRSSSPAKLTHVQGTIFEEAAPLKPDDGVSMPTNMLLQRRTITPPNTNASLQRKSGVASMEQSPRMPLSVTVDSSLSQNSSVPASNLPASSLPTSSPLVASIPASSLPTISHPASSLPAFSLPASSGSIQKSEPPVSSENQAPVSSDIEAKSLPSSSLPSIVVNQLQSNQSIAIEPKDLLPITSISTLYSSSDEISSIIEPESDSAGALPPVYETDESNRGSENHTGIDKSNEIIPLISALLNSEEDMELQS</sequence>
<evidence type="ECO:0000256" key="9">
    <source>
        <dbReference type="ARBA" id="ARBA00048679"/>
    </source>
</evidence>
<evidence type="ECO:0000256" key="11">
    <source>
        <dbReference type="SAM" id="MobiDB-lite"/>
    </source>
</evidence>
<evidence type="ECO:0000313" key="14">
    <source>
        <dbReference type="Proteomes" id="UP001152759"/>
    </source>
</evidence>
<dbReference type="PROSITE" id="PS00108">
    <property type="entry name" value="PROTEIN_KINASE_ST"/>
    <property type="match status" value="1"/>
</dbReference>
<dbReference type="AlphaFoldDB" id="A0A9P0AFE0"/>
<reference evidence="13" key="1">
    <citation type="submission" date="2021-12" db="EMBL/GenBank/DDBJ databases">
        <authorList>
            <person name="King R."/>
        </authorList>
    </citation>
    <scope>NUCLEOTIDE SEQUENCE</scope>
</reference>
<comment type="catalytic activity">
    <reaction evidence="9">
        <text>L-seryl-[protein] + ATP = O-phospho-L-seryl-[protein] + ADP + H(+)</text>
        <dbReference type="Rhea" id="RHEA:17989"/>
        <dbReference type="Rhea" id="RHEA-COMP:9863"/>
        <dbReference type="Rhea" id="RHEA-COMP:11604"/>
        <dbReference type="ChEBI" id="CHEBI:15378"/>
        <dbReference type="ChEBI" id="CHEBI:29999"/>
        <dbReference type="ChEBI" id="CHEBI:30616"/>
        <dbReference type="ChEBI" id="CHEBI:83421"/>
        <dbReference type="ChEBI" id="CHEBI:456216"/>
        <dbReference type="EC" id="2.7.11.1"/>
    </reaction>
</comment>
<dbReference type="PANTHER" id="PTHR27001">
    <property type="entry name" value="OS01G0253100 PROTEIN"/>
    <property type="match status" value="1"/>
</dbReference>
<dbReference type="CDD" id="cd08307">
    <property type="entry name" value="Death_Pelle"/>
    <property type="match status" value="1"/>
</dbReference>
<dbReference type="GO" id="GO:0004674">
    <property type="term" value="F:protein serine/threonine kinase activity"/>
    <property type="evidence" value="ECO:0007669"/>
    <property type="project" value="UniProtKB-KW"/>
</dbReference>
<evidence type="ECO:0000256" key="7">
    <source>
        <dbReference type="ARBA" id="ARBA00022840"/>
    </source>
</evidence>
<evidence type="ECO:0000259" key="12">
    <source>
        <dbReference type="PROSITE" id="PS50011"/>
    </source>
</evidence>
<dbReference type="GO" id="GO:0007165">
    <property type="term" value="P:signal transduction"/>
    <property type="evidence" value="ECO:0007669"/>
    <property type="project" value="InterPro"/>
</dbReference>
<evidence type="ECO:0000256" key="3">
    <source>
        <dbReference type="ARBA" id="ARBA00022527"/>
    </source>
</evidence>
<dbReference type="SUPFAM" id="SSF56112">
    <property type="entry name" value="Protein kinase-like (PK-like)"/>
    <property type="match status" value="1"/>
</dbReference>
<dbReference type="EMBL" id="OU963867">
    <property type="protein sequence ID" value="CAH0391628.1"/>
    <property type="molecule type" value="Genomic_DNA"/>
</dbReference>
<dbReference type="InterPro" id="IPR011029">
    <property type="entry name" value="DEATH-like_dom_sf"/>
</dbReference>
<dbReference type="InterPro" id="IPR011009">
    <property type="entry name" value="Kinase-like_dom_sf"/>
</dbReference>
<evidence type="ECO:0000256" key="4">
    <source>
        <dbReference type="ARBA" id="ARBA00022679"/>
    </source>
</evidence>
<evidence type="ECO:0000256" key="5">
    <source>
        <dbReference type="ARBA" id="ARBA00022741"/>
    </source>
</evidence>
<protein>
    <recommendedName>
        <fullName evidence="2">non-specific serine/threonine protein kinase</fullName>
        <ecNumber evidence="2">2.7.11.1</ecNumber>
    </recommendedName>
</protein>
<accession>A0A9P0AFE0</accession>
<dbReference type="SUPFAM" id="SSF47986">
    <property type="entry name" value="DEATH domain"/>
    <property type="match status" value="1"/>
</dbReference>
<evidence type="ECO:0000256" key="6">
    <source>
        <dbReference type="ARBA" id="ARBA00022777"/>
    </source>
</evidence>
<dbReference type="PROSITE" id="PS00107">
    <property type="entry name" value="PROTEIN_KINASE_ATP"/>
    <property type="match status" value="1"/>
</dbReference>
<proteinExistence type="inferred from homology"/>
<dbReference type="Pfam" id="PF00531">
    <property type="entry name" value="Death"/>
    <property type="match status" value="1"/>
</dbReference>
<dbReference type="KEGG" id="btab:109039164"/>
<dbReference type="InterPro" id="IPR000719">
    <property type="entry name" value="Prot_kinase_dom"/>
</dbReference>
<dbReference type="Gene3D" id="1.10.533.10">
    <property type="entry name" value="Death Domain, Fas"/>
    <property type="match status" value="1"/>
</dbReference>
<dbReference type="FunFam" id="1.10.533.10:FF:000094">
    <property type="entry name" value="Interleukin-1 receptor-associated kinase"/>
    <property type="match status" value="1"/>
</dbReference>
<feature type="compositionally biased region" description="Polar residues" evidence="11">
    <location>
        <begin position="683"/>
        <end position="698"/>
    </location>
</feature>
<feature type="domain" description="Protein kinase" evidence="12">
    <location>
        <begin position="213"/>
        <end position="491"/>
    </location>
</feature>
<keyword evidence="5 10" id="KW-0547">Nucleotide-binding</keyword>
<dbReference type="GO" id="GO:0005886">
    <property type="term" value="C:plasma membrane"/>
    <property type="evidence" value="ECO:0007669"/>
    <property type="project" value="TreeGrafter"/>
</dbReference>
<comment type="catalytic activity">
    <reaction evidence="8">
        <text>L-threonyl-[protein] + ATP = O-phospho-L-threonyl-[protein] + ADP + H(+)</text>
        <dbReference type="Rhea" id="RHEA:46608"/>
        <dbReference type="Rhea" id="RHEA-COMP:11060"/>
        <dbReference type="Rhea" id="RHEA-COMP:11605"/>
        <dbReference type="ChEBI" id="CHEBI:15378"/>
        <dbReference type="ChEBI" id="CHEBI:30013"/>
        <dbReference type="ChEBI" id="CHEBI:30616"/>
        <dbReference type="ChEBI" id="CHEBI:61977"/>
        <dbReference type="ChEBI" id="CHEBI:456216"/>
        <dbReference type="EC" id="2.7.11.1"/>
    </reaction>
</comment>
<dbReference type="Gene3D" id="3.30.200.20">
    <property type="entry name" value="Phosphorylase Kinase, domain 1"/>
    <property type="match status" value="1"/>
</dbReference>